<evidence type="ECO:0000313" key="2">
    <source>
        <dbReference type="Proteomes" id="UP001237642"/>
    </source>
</evidence>
<reference evidence="1" key="1">
    <citation type="submission" date="2023-02" db="EMBL/GenBank/DDBJ databases">
        <title>Genome of toxic invasive species Heracleum sosnowskyi carries increased number of genes despite the absence of recent whole-genome duplications.</title>
        <authorList>
            <person name="Schelkunov M."/>
            <person name="Shtratnikova V."/>
            <person name="Makarenko M."/>
            <person name="Klepikova A."/>
            <person name="Omelchenko D."/>
            <person name="Novikova G."/>
            <person name="Obukhova E."/>
            <person name="Bogdanov V."/>
            <person name="Penin A."/>
            <person name="Logacheva M."/>
        </authorList>
    </citation>
    <scope>NUCLEOTIDE SEQUENCE</scope>
    <source>
        <strain evidence="1">Hsosn_3</strain>
        <tissue evidence="1">Leaf</tissue>
    </source>
</reference>
<proteinExistence type="predicted"/>
<comment type="caution">
    <text evidence="1">The sequence shown here is derived from an EMBL/GenBank/DDBJ whole genome shotgun (WGS) entry which is preliminary data.</text>
</comment>
<name>A0AAD8JKR4_9APIA</name>
<protein>
    <submittedName>
        <fullName evidence="1">Uncharacterized protein</fullName>
    </submittedName>
</protein>
<reference evidence="1" key="2">
    <citation type="submission" date="2023-05" db="EMBL/GenBank/DDBJ databases">
        <authorList>
            <person name="Schelkunov M.I."/>
        </authorList>
    </citation>
    <scope>NUCLEOTIDE SEQUENCE</scope>
    <source>
        <strain evidence="1">Hsosn_3</strain>
        <tissue evidence="1">Leaf</tissue>
    </source>
</reference>
<accession>A0AAD8JKR4</accession>
<keyword evidence="2" id="KW-1185">Reference proteome</keyword>
<dbReference type="Proteomes" id="UP001237642">
    <property type="component" value="Unassembled WGS sequence"/>
</dbReference>
<evidence type="ECO:0000313" key="1">
    <source>
        <dbReference type="EMBL" id="KAK1405411.1"/>
    </source>
</evidence>
<dbReference type="AlphaFoldDB" id="A0AAD8JKR4"/>
<sequence length="131" mass="15962">MRNEAMLGKWWWKWVKDKDKLWKKVLVEAHDLKSFEGINLETDIHNFSYMFKDILALRNNHTVLFWEYMWTGCTPLYVRFSRLYAITKWQLATLEQVKAQWDVNTVNSNMWTRPLRGWEESVAQELKTLLY</sequence>
<dbReference type="EMBL" id="JAUIZM010000001">
    <property type="protein sequence ID" value="KAK1405411.1"/>
    <property type="molecule type" value="Genomic_DNA"/>
</dbReference>
<gene>
    <name evidence="1" type="ORF">POM88_005016</name>
</gene>
<organism evidence="1 2">
    <name type="scientific">Heracleum sosnowskyi</name>
    <dbReference type="NCBI Taxonomy" id="360622"/>
    <lineage>
        <taxon>Eukaryota</taxon>
        <taxon>Viridiplantae</taxon>
        <taxon>Streptophyta</taxon>
        <taxon>Embryophyta</taxon>
        <taxon>Tracheophyta</taxon>
        <taxon>Spermatophyta</taxon>
        <taxon>Magnoliopsida</taxon>
        <taxon>eudicotyledons</taxon>
        <taxon>Gunneridae</taxon>
        <taxon>Pentapetalae</taxon>
        <taxon>asterids</taxon>
        <taxon>campanulids</taxon>
        <taxon>Apiales</taxon>
        <taxon>Apiaceae</taxon>
        <taxon>Apioideae</taxon>
        <taxon>apioid superclade</taxon>
        <taxon>Tordylieae</taxon>
        <taxon>Tordyliinae</taxon>
        <taxon>Heracleum</taxon>
    </lineage>
</organism>